<accession>A0A515DAI5</accession>
<evidence type="ECO:0000313" key="2">
    <source>
        <dbReference type="Proteomes" id="UP000316798"/>
    </source>
</evidence>
<dbReference type="Proteomes" id="UP000316798">
    <property type="component" value="Chromosome"/>
</dbReference>
<gene>
    <name evidence="1" type="ORF">EUB48_09070</name>
</gene>
<evidence type="ECO:0008006" key="3">
    <source>
        <dbReference type="Google" id="ProtNLM"/>
    </source>
</evidence>
<organism evidence="1 2">
    <name type="scientific">Rhodoferax sediminis</name>
    <dbReference type="NCBI Taxonomy" id="2509614"/>
    <lineage>
        <taxon>Bacteria</taxon>
        <taxon>Pseudomonadati</taxon>
        <taxon>Pseudomonadota</taxon>
        <taxon>Betaproteobacteria</taxon>
        <taxon>Burkholderiales</taxon>
        <taxon>Comamonadaceae</taxon>
        <taxon>Rhodoferax</taxon>
    </lineage>
</organism>
<dbReference type="PANTHER" id="PTHR43459">
    <property type="entry name" value="ENOYL-COA HYDRATASE"/>
    <property type="match status" value="1"/>
</dbReference>
<dbReference type="AlphaFoldDB" id="A0A515DAI5"/>
<dbReference type="Gene3D" id="3.90.226.10">
    <property type="entry name" value="2-enoyl-CoA Hydratase, Chain A, domain 1"/>
    <property type="match status" value="1"/>
</dbReference>
<sequence>MSILVDHFDGVLEIRLNRPDKLNALTLAMARELLACVNDGLQKAKGMLMLGREVSATDAERWGLIWTVTNDERLVTQARDLARQLAATDPSILGAMKTLLHQETIGDIAEALHREAQAHDKLGGRPPLQC</sequence>
<dbReference type="EMBL" id="CP035503">
    <property type="protein sequence ID" value="QDL37406.1"/>
    <property type="molecule type" value="Genomic_DNA"/>
</dbReference>
<dbReference type="SUPFAM" id="SSF52096">
    <property type="entry name" value="ClpP/crotonase"/>
    <property type="match status" value="1"/>
</dbReference>
<keyword evidence="2" id="KW-1185">Reference proteome</keyword>
<dbReference type="Gene3D" id="3.30.300.220">
    <property type="match status" value="1"/>
</dbReference>
<dbReference type="Pfam" id="PF00378">
    <property type="entry name" value="ECH_1"/>
    <property type="match status" value="1"/>
</dbReference>
<protein>
    <recommendedName>
        <fullName evidence="3">Enoyl-CoA hydratase/isomerase family protein</fullName>
    </recommendedName>
</protein>
<dbReference type="GO" id="GO:0003824">
    <property type="term" value="F:catalytic activity"/>
    <property type="evidence" value="ECO:0007669"/>
    <property type="project" value="UniProtKB-ARBA"/>
</dbReference>
<dbReference type="OrthoDB" id="9807606at2"/>
<proteinExistence type="predicted"/>
<reference evidence="1 2" key="1">
    <citation type="submission" date="2019-01" db="EMBL/GenBank/DDBJ databases">
        <title>Genomic insights into a novel species Rhodoferax sp.</title>
        <authorList>
            <person name="Jin L."/>
        </authorList>
    </citation>
    <scope>NUCLEOTIDE SEQUENCE [LARGE SCALE GENOMIC DNA]</scope>
    <source>
        <strain evidence="1 2">CHu59-6-5</strain>
    </source>
</reference>
<evidence type="ECO:0000313" key="1">
    <source>
        <dbReference type="EMBL" id="QDL37406.1"/>
    </source>
</evidence>
<dbReference type="InterPro" id="IPR001753">
    <property type="entry name" value="Enoyl-CoA_hydra/iso"/>
</dbReference>
<dbReference type="RefSeq" id="WP_142818577.1">
    <property type="nucleotide sequence ID" value="NZ_CP035503.1"/>
</dbReference>
<dbReference type="InterPro" id="IPR029045">
    <property type="entry name" value="ClpP/crotonase-like_dom_sf"/>
</dbReference>
<dbReference type="PANTHER" id="PTHR43459:SF1">
    <property type="entry name" value="EG:BACN32G11.4 PROTEIN"/>
    <property type="match status" value="1"/>
</dbReference>
<dbReference type="KEGG" id="rhf:EUB48_09070"/>
<name>A0A515DAI5_9BURK</name>